<dbReference type="HOGENOM" id="CLU_136587_1_0_9"/>
<protein>
    <recommendedName>
        <fullName evidence="3">Cytoplasmic protein</fullName>
    </recommendedName>
</protein>
<sequence>MPRRDGSGPMGAGAMTGRGMGACANGQDTQYGNGFRMGLGCRHGIKGGRGFFGRFSDVQISKEEQKRILENQKNEIQKRLEDLDK</sequence>
<dbReference type="Pfam" id="PF17253">
    <property type="entry name" value="DUF5320"/>
    <property type="match status" value="1"/>
</dbReference>
<dbReference type="EMBL" id="FP565809">
    <property type="protein sequence ID" value="CBH20834.1"/>
    <property type="molecule type" value="Genomic_DNA"/>
</dbReference>
<name>E3PWL9_ACESD</name>
<dbReference type="RefSeq" id="WP_013360927.1">
    <property type="nucleotide sequence ID" value="NC_014614.1"/>
</dbReference>
<dbReference type="InterPro" id="IPR035205">
    <property type="entry name" value="DUF5320"/>
</dbReference>
<keyword evidence="2" id="KW-1185">Reference proteome</keyword>
<evidence type="ECO:0000313" key="2">
    <source>
        <dbReference type="Proteomes" id="UP000007041"/>
    </source>
</evidence>
<accession>E3PWL9</accession>
<reference evidence="2" key="1">
    <citation type="journal article" date="2010" name="BMC Genomics">
        <title>Clostridium sticklandii, a specialist in amino acid degradation:revisiting its metabolism through its genome sequence.</title>
        <authorList>
            <person name="Fonknechten N."/>
            <person name="Chaussonnerie S."/>
            <person name="Tricot S."/>
            <person name="Lajus A."/>
            <person name="Andreesen J.R."/>
            <person name="Perchat N."/>
            <person name="Pelletier E."/>
            <person name="Gouyvenoux M."/>
            <person name="Barbe V."/>
            <person name="Salanoubat M."/>
            <person name="Le Paslier D."/>
            <person name="Weissenbach J."/>
            <person name="Cohen G.N."/>
            <person name="Kreimeyer A."/>
        </authorList>
    </citation>
    <scope>NUCLEOTIDE SEQUENCE [LARGE SCALE GENOMIC DNA]</scope>
    <source>
        <strain evidence="2">ATCC 12662 / DSM 519 / JCM 1433 / CCUG 9281 / NCIMB 10654 / HF</strain>
    </source>
</reference>
<dbReference type="Proteomes" id="UP000007041">
    <property type="component" value="Chromosome"/>
</dbReference>
<proteinExistence type="predicted"/>
<dbReference type="BioCyc" id="CSTI499177:GJE9-752-MONOMER"/>
<dbReference type="AlphaFoldDB" id="E3PWL9"/>
<gene>
    <name evidence="1" type="ordered locus">CLOST_0708</name>
</gene>
<evidence type="ECO:0008006" key="3">
    <source>
        <dbReference type="Google" id="ProtNLM"/>
    </source>
</evidence>
<organism evidence="1 2">
    <name type="scientific">Acetoanaerobium sticklandii (strain ATCC 12662 / DSM 519 / JCM 1433 / CCUG 9281 / NCIMB 10654 / HF)</name>
    <name type="common">Clostridium sticklandii</name>
    <dbReference type="NCBI Taxonomy" id="499177"/>
    <lineage>
        <taxon>Bacteria</taxon>
        <taxon>Bacillati</taxon>
        <taxon>Bacillota</taxon>
        <taxon>Clostridia</taxon>
        <taxon>Peptostreptococcales</taxon>
        <taxon>Filifactoraceae</taxon>
        <taxon>Acetoanaerobium</taxon>
    </lineage>
</organism>
<evidence type="ECO:0000313" key="1">
    <source>
        <dbReference type="EMBL" id="CBH20834.1"/>
    </source>
</evidence>
<dbReference type="GeneID" id="35559463"/>
<dbReference type="KEGG" id="cst:CLOST_0708"/>
<dbReference type="STRING" id="1511.CLOST_0708"/>